<feature type="compositionally biased region" description="Basic and acidic residues" evidence="2">
    <location>
        <begin position="56"/>
        <end position="85"/>
    </location>
</feature>
<keyword evidence="4" id="KW-1185">Reference proteome</keyword>
<dbReference type="VEuPathDB" id="MicrosporidiaDB:Eint_091060"/>
<evidence type="ECO:0000256" key="1">
    <source>
        <dbReference type="SAM" id="Coils"/>
    </source>
</evidence>
<gene>
    <name evidence="3" type="ORF">Eint_091060</name>
</gene>
<evidence type="ECO:0000313" key="4">
    <source>
        <dbReference type="Proteomes" id="UP000002313"/>
    </source>
</evidence>
<dbReference type="EMBL" id="CP001950">
    <property type="protein sequence ID" value="ADM12235.1"/>
    <property type="molecule type" value="Genomic_DNA"/>
</dbReference>
<feature type="region of interest" description="Disordered" evidence="2">
    <location>
        <begin position="56"/>
        <end position="115"/>
    </location>
</feature>
<dbReference type="GeneID" id="9698426"/>
<name>E0S8W9_ENCIT</name>
<organism evidence="3 4">
    <name type="scientific">Encephalitozoon intestinalis (strain ATCC 50506)</name>
    <name type="common">Microsporidian parasite</name>
    <name type="synonym">Septata intestinalis</name>
    <dbReference type="NCBI Taxonomy" id="876142"/>
    <lineage>
        <taxon>Eukaryota</taxon>
        <taxon>Fungi</taxon>
        <taxon>Fungi incertae sedis</taxon>
        <taxon>Microsporidia</taxon>
        <taxon>Unikaryonidae</taxon>
        <taxon>Encephalitozoon</taxon>
    </lineage>
</organism>
<reference evidence="3 4" key="1">
    <citation type="journal article" date="2010" name="Nat. Commun.">
        <title>The complete sequence of the smallest known nuclear genome from the microsporidian Encephalitozoon intestinalis.</title>
        <authorList>
            <person name="Corradi N."/>
            <person name="Pombert J.-F."/>
            <person name="Farinelli L."/>
            <person name="Didier E.S."/>
            <person name="Keeling P.J."/>
        </authorList>
    </citation>
    <scope>NUCLEOTIDE SEQUENCE [LARGE SCALE GENOMIC DNA]</scope>
    <source>
        <strain evidence="3 4">ATCC 50506</strain>
    </source>
</reference>
<dbReference type="RefSeq" id="XP_003073595.1">
    <property type="nucleotide sequence ID" value="XM_003073549.1"/>
</dbReference>
<proteinExistence type="predicted"/>
<evidence type="ECO:0000256" key="2">
    <source>
        <dbReference type="SAM" id="MobiDB-lite"/>
    </source>
</evidence>
<sequence>MEEEGNISASRGRPDKDRWDEYSILNDSSYKGGVTDKGNSLEWKSFEKEECVFSEELPEKIEGLQEEEGSREKKKDWDGEIRKGNDNPIRPRKYVASNTEYDRGEKGSPTSEEAKKEILLENLGVHQNISKQRYEEHIRKLRAASDKYTGEGEEVEDLVGARKAQTEKEENMRRALKIQENDLWIKDQEIVLLREKVARLEMKMEIEGKEYIEKCIQRGEAAVKILEEEMKKERRELLERIGQETEKSRVLSRRVEGLKKIINELVRKIKRMKQRSEG</sequence>
<dbReference type="AlphaFoldDB" id="E0S8W9"/>
<dbReference type="Proteomes" id="UP000002313">
    <property type="component" value="Chromosome IX"/>
</dbReference>
<feature type="coiled-coil region" evidence="1">
    <location>
        <begin position="216"/>
        <end position="275"/>
    </location>
</feature>
<accession>E0S8W9</accession>
<feature type="compositionally biased region" description="Basic and acidic residues" evidence="2">
    <location>
        <begin position="100"/>
        <end position="115"/>
    </location>
</feature>
<dbReference type="KEGG" id="ein:Eint_091060"/>
<evidence type="ECO:0000313" key="3">
    <source>
        <dbReference type="EMBL" id="ADM12235.1"/>
    </source>
</evidence>
<keyword evidence="1" id="KW-0175">Coiled coil</keyword>
<dbReference type="OrthoDB" id="2195087at2759"/>
<dbReference type="HOGENOM" id="CLU_1074009_0_0_1"/>
<reference evidence="3 4" key="2">
    <citation type="journal article" date="2012" name="Proc. Natl. Acad. Sci. U.S.A.">
        <title>Gain and loss of multiple functionally related, horizontally transferred genes in the reduced genomes of two microsporidian parasites.</title>
        <authorList>
            <person name="Pombert J.-F."/>
            <person name="Selman M."/>
            <person name="Burki F."/>
            <person name="Bardell F.T."/>
            <person name="Farinelli L."/>
            <person name="Solter L.F."/>
            <person name="Whitman D.W."/>
            <person name="Weiss L.M."/>
            <person name="Corradi N."/>
            <person name="Keeling P.J."/>
        </authorList>
    </citation>
    <scope>NUCLEOTIDE SEQUENCE [LARGE SCALE GENOMIC DNA]</scope>
    <source>
        <strain evidence="3 4">ATCC 50506</strain>
    </source>
</reference>
<protein>
    <submittedName>
        <fullName evidence="3">Uncharacterized protein</fullName>
    </submittedName>
</protein>